<dbReference type="AlphaFoldDB" id="A0A162JX65"/>
<dbReference type="STRING" id="1081105.A0A162JX65"/>
<dbReference type="InterPro" id="IPR036915">
    <property type="entry name" value="Cyclin-like_sf"/>
</dbReference>
<sequence>MTDPSQQNAAADAAHIQGDASVAAARAAIPPTPPLPSSSDPGLAIVDGKGTVVANQDDLFQVPAAEALRFLCASVELLVRMTGDIPPTPPPKTPSDPQMTGLLAEKENIVRSHSHRSLARIRQQAESTAARREACNADSSSERKTGMNKLQAYSASLSAQLVAQQHGASSMPTPADPVDGVQLRHRPESEVLPYVIVNADCQPLNLQHGIITRKFYSRNEPPIPITEYLLRLHDFCPMSTAVYLATSLYIHRLAVQERAIPVTNRNAHRLVLAALRVAMKALEDLSYSHHRFAKVGGVSEAELSRLEINFCFLTGFELVVGEERLWEHWEQLRGGKAQQLLQGIEVPALKLTKRARETS</sequence>
<dbReference type="GO" id="GO:0005634">
    <property type="term" value="C:nucleus"/>
    <property type="evidence" value="ECO:0007669"/>
    <property type="project" value="TreeGrafter"/>
</dbReference>
<dbReference type="EMBL" id="AZHC01000002">
    <property type="protein sequence ID" value="OAA50338.1"/>
    <property type="molecule type" value="Genomic_DNA"/>
</dbReference>
<dbReference type="GO" id="GO:0016538">
    <property type="term" value="F:cyclin-dependent protein serine/threonine kinase regulator activity"/>
    <property type="evidence" value="ECO:0007669"/>
    <property type="project" value="TreeGrafter"/>
</dbReference>
<dbReference type="OrthoDB" id="5304883at2759"/>
<gene>
    <name evidence="3" type="ORF">ED733_004344</name>
    <name evidence="2" type="ORF">NOR_00788</name>
</gene>
<reference evidence="2 4" key="1">
    <citation type="journal article" date="2016" name="Genome Biol. Evol.">
        <title>Divergent and convergent evolution of fungal pathogenicity.</title>
        <authorList>
            <person name="Shang Y."/>
            <person name="Xiao G."/>
            <person name="Zheng P."/>
            <person name="Cen K."/>
            <person name="Zhan S."/>
            <person name="Wang C."/>
        </authorList>
    </citation>
    <scope>NUCLEOTIDE SEQUENCE [LARGE SCALE GENOMIC DNA]</scope>
    <source>
        <strain evidence="2 4">RCEF 4871</strain>
    </source>
</reference>
<reference evidence="3" key="3">
    <citation type="journal article" date="2019" name="Microbiol. Resour. Announc.">
        <title>Genome Sequence of Metarhizium rileyi, a Microbial Control Agent for Lepidoptera.</title>
        <authorList>
            <person name="Binneck E."/>
            <person name="Lastra C.C.L."/>
            <person name="Sosa-Gomez D.R."/>
        </authorList>
    </citation>
    <scope>NUCLEOTIDE SEQUENCE</scope>
    <source>
        <strain evidence="3">Cep018-CH2</strain>
    </source>
</reference>
<name>A0A162JX65_METRR</name>
<dbReference type="OMA" id="CFLAGFE"/>
<dbReference type="PANTHER" id="PTHR15615">
    <property type="match status" value="1"/>
</dbReference>
<dbReference type="CDD" id="cd20558">
    <property type="entry name" value="CYCLIN_ScPCL7-like"/>
    <property type="match status" value="1"/>
</dbReference>
<dbReference type="GO" id="GO:0019901">
    <property type="term" value="F:protein kinase binding"/>
    <property type="evidence" value="ECO:0007669"/>
    <property type="project" value="InterPro"/>
</dbReference>
<keyword evidence="4" id="KW-1185">Reference proteome</keyword>
<evidence type="ECO:0000256" key="1">
    <source>
        <dbReference type="SAM" id="MobiDB-lite"/>
    </source>
</evidence>
<reference evidence="5" key="2">
    <citation type="submission" date="2018-12" db="EMBL/GenBank/DDBJ databases">
        <title>The complete genome of Metarhizium rileyi, a key fungal pathogen of Lepidoptera.</title>
        <authorList>
            <person name="Binneck E."/>
            <person name="Lastra C.C.L."/>
            <person name="Sosa-Gomez D.R."/>
        </authorList>
    </citation>
    <scope>NUCLEOTIDE SEQUENCE [LARGE SCALE GENOMIC DNA]</scope>
    <source>
        <strain evidence="5">Cep018-CH2</strain>
    </source>
</reference>
<feature type="compositionally biased region" description="Basic and acidic residues" evidence="1">
    <location>
        <begin position="129"/>
        <end position="145"/>
    </location>
</feature>
<accession>A0A162JX65</accession>
<feature type="region of interest" description="Disordered" evidence="1">
    <location>
        <begin position="1"/>
        <end position="43"/>
    </location>
</feature>
<evidence type="ECO:0000313" key="5">
    <source>
        <dbReference type="Proteomes" id="UP000317257"/>
    </source>
</evidence>
<dbReference type="SUPFAM" id="SSF47954">
    <property type="entry name" value="Cyclin-like"/>
    <property type="match status" value="1"/>
</dbReference>
<dbReference type="EMBL" id="SBHS01000020">
    <property type="protein sequence ID" value="TWU73198.1"/>
    <property type="molecule type" value="Genomic_DNA"/>
</dbReference>
<dbReference type="InterPro" id="IPR013922">
    <property type="entry name" value="Cyclin_PHO80-like"/>
</dbReference>
<dbReference type="PANTHER" id="PTHR15615:SF32">
    <property type="entry name" value="PROTEIN KINASE COMPLEX COMPONENT, PUTATIVE (AFU_ORTHOLOGUE AFUA_2G07660)-RELATED"/>
    <property type="match status" value="1"/>
</dbReference>
<proteinExistence type="predicted"/>
<comment type="caution">
    <text evidence="2">The sequence shown here is derived from an EMBL/GenBank/DDBJ whole genome shotgun (WGS) entry which is preliminary data.</text>
</comment>
<dbReference type="Pfam" id="PF08613">
    <property type="entry name" value="Cyclin"/>
    <property type="match status" value="1"/>
</dbReference>
<evidence type="ECO:0000313" key="4">
    <source>
        <dbReference type="Proteomes" id="UP000243498"/>
    </source>
</evidence>
<dbReference type="Proteomes" id="UP000243498">
    <property type="component" value="Unassembled WGS sequence"/>
</dbReference>
<dbReference type="Proteomes" id="UP000317257">
    <property type="component" value="Unassembled WGS sequence"/>
</dbReference>
<organism evidence="2 4">
    <name type="scientific">Metarhizium rileyi (strain RCEF 4871)</name>
    <name type="common">Nomuraea rileyi</name>
    <dbReference type="NCBI Taxonomy" id="1649241"/>
    <lineage>
        <taxon>Eukaryota</taxon>
        <taxon>Fungi</taxon>
        <taxon>Dikarya</taxon>
        <taxon>Ascomycota</taxon>
        <taxon>Pezizomycotina</taxon>
        <taxon>Sordariomycetes</taxon>
        <taxon>Hypocreomycetidae</taxon>
        <taxon>Hypocreales</taxon>
        <taxon>Clavicipitaceae</taxon>
        <taxon>Metarhizium</taxon>
    </lineage>
</organism>
<accession>A0A5C6G960</accession>
<feature type="region of interest" description="Disordered" evidence="1">
    <location>
        <begin position="122"/>
        <end position="145"/>
    </location>
</feature>
<dbReference type="Gene3D" id="1.10.472.10">
    <property type="entry name" value="Cyclin-like"/>
    <property type="match status" value="1"/>
</dbReference>
<evidence type="ECO:0000313" key="3">
    <source>
        <dbReference type="EMBL" id="TWU73198.1"/>
    </source>
</evidence>
<dbReference type="GO" id="GO:0000307">
    <property type="term" value="C:cyclin-dependent protein kinase holoenzyme complex"/>
    <property type="evidence" value="ECO:0007669"/>
    <property type="project" value="TreeGrafter"/>
</dbReference>
<protein>
    <submittedName>
        <fullName evidence="2">Cyclin PHO80-like protein</fullName>
    </submittedName>
</protein>
<evidence type="ECO:0000313" key="2">
    <source>
        <dbReference type="EMBL" id="OAA50338.1"/>
    </source>
</evidence>
<feature type="compositionally biased region" description="Low complexity" evidence="1">
    <location>
        <begin position="9"/>
        <end position="29"/>
    </location>
</feature>